<dbReference type="GO" id="GO:0030154">
    <property type="term" value="P:cell differentiation"/>
    <property type="evidence" value="ECO:0007669"/>
    <property type="project" value="TreeGrafter"/>
</dbReference>
<dbReference type="GO" id="GO:0004674">
    <property type="term" value="F:protein serine/threonine kinase activity"/>
    <property type="evidence" value="ECO:0007669"/>
    <property type="project" value="UniProtKB-KW"/>
</dbReference>
<evidence type="ECO:0000313" key="9">
    <source>
        <dbReference type="Proteomes" id="UP000515146"/>
    </source>
</evidence>
<keyword evidence="2" id="KW-0723">Serine/threonine-protein kinase</keyword>
<dbReference type="SMART" id="SM00220">
    <property type="entry name" value="S_TKc"/>
    <property type="match status" value="1"/>
</dbReference>
<evidence type="ECO:0000256" key="3">
    <source>
        <dbReference type="ARBA" id="ARBA00022679"/>
    </source>
</evidence>
<dbReference type="GO" id="GO:0005737">
    <property type="term" value="C:cytoplasm"/>
    <property type="evidence" value="ECO:0007669"/>
    <property type="project" value="TreeGrafter"/>
</dbReference>
<dbReference type="RefSeq" id="XP_027198036.1">
    <property type="nucleotide sequence ID" value="XM_027342235.1"/>
</dbReference>
<dbReference type="Gene3D" id="3.30.200.20">
    <property type="entry name" value="Phosphorylase Kinase, domain 1"/>
    <property type="match status" value="1"/>
</dbReference>
<dbReference type="InterPro" id="IPR050591">
    <property type="entry name" value="GSK-3"/>
</dbReference>
<dbReference type="InterPro" id="IPR039192">
    <property type="entry name" value="STKc_GSK3"/>
</dbReference>
<dbReference type="Proteomes" id="UP000515146">
    <property type="component" value="Unplaced"/>
</dbReference>
<dbReference type="GO" id="GO:0005634">
    <property type="term" value="C:nucleus"/>
    <property type="evidence" value="ECO:0007669"/>
    <property type="project" value="TreeGrafter"/>
</dbReference>
<dbReference type="CDD" id="cd14137">
    <property type="entry name" value="STKc_GSK3"/>
    <property type="match status" value="1"/>
</dbReference>
<keyword evidence="3" id="KW-0808">Transferase</keyword>
<dbReference type="SUPFAM" id="SSF56112">
    <property type="entry name" value="Protein kinase-like (PK-like)"/>
    <property type="match status" value="1"/>
</dbReference>
<evidence type="ECO:0000259" key="8">
    <source>
        <dbReference type="PROSITE" id="PS50011"/>
    </source>
</evidence>
<organism evidence="9 10">
    <name type="scientific">Dermatophagoides pteronyssinus</name>
    <name type="common">European house dust mite</name>
    <dbReference type="NCBI Taxonomy" id="6956"/>
    <lineage>
        <taxon>Eukaryota</taxon>
        <taxon>Metazoa</taxon>
        <taxon>Ecdysozoa</taxon>
        <taxon>Arthropoda</taxon>
        <taxon>Chelicerata</taxon>
        <taxon>Arachnida</taxon>
        <taxon>Acari</taxon>
        <taxon>Acariformes</taxon>
        <taxon>Sarcoptiformes</taxon>
        <taxon>Astigmata</taxon>
        <taxon>Psoroptidia</taxon>
        <taxon>Analgoidea</taxon>
        <taxon>Pyroglyphidae</taxon>
        <taxon>Dermatophagoidinae</taxon>
        <taxon>Dermatophagoides</taxon>
    </lineage>
</organism>
<dbReference type="KEGG" id="dpte:113792324"/>
<keyword evidence="9" id="KW-1185">Reference proteome</keyword>
<evidence type="ECO:0000256" key="6">
    <source>
        <dbReference type="ARBA" id="ARBA00022840"/>
    </source>
</evidence>
<dbReference type="InterPro" id="IPR017441">
    <property type="entry name" value="Protein_kinase_ATP_BS"/>
</dbReference>
<dbReference type="PROSITE" id="PS00107">
    <property type="entry name" value="PROTEIN_KINASE_ATP"/>
    <property type="match status" value="1"/>
</dbReference>
<dbReference type="OMA" id="GRACCID"/>
<proteinExistence type="inferred from homology"/>
<dbReference type="GO" id="GO:0007165">
    <property type="term" value="P:signal transduction"/>
    <property type="evidence" value="ECO:0007669"/>
    <property type="project" value="TreeGrafter"/>
</dbReference>
<protein>
    <submittedName>
        <fullName evidence="10">Shaggy-related protein kinase GSK2-like</fullName>
    </submittedName>
</protein>
<dbReference type="InParanoid" id="A0A6P6XYQ4"/>
<evidence type="ECO:0000256" key="4">
    <source>
        <dbReference type="ARBA" id="ARBA00022741"/>
    </source>
</evidence>
<dbReference type="Pfam" id="PF00069">
    <property type="entry name" value="Pkinase"/>
    <property type="match status" value="1"/>
</dbReference>
<keyword evidence="4 7" id="KW-0547">Nucleotide-binding</keyword>
<dbReference type="PROSITE" id="PS50011">
    <property type="entry name" value="PROTEIN_KINASE_DOM"/>
    <property type="match status" value="1"/>
</dbReference>
<reference evidence="10" key="1">
    <citation type="submission" date="2025-08" db="UniProtKB">
        <authorList>
            <consortium name="RefSeq"/>
        </authorList>
    </citation>
    <scope>IDENTIFICATION</scope>
    <source>
        <strain evidence="10">Airmid</strain>
    </source>
</reference>
<dbReference type="InterPro" id="IPR000719">
    <property type="entry name" value="Prot_kinase_dom"/>
</dbReference>
<dbReference type="AlphaFoldDB" id="A0A6P6XYQ4"/>
<comment type="similarity">
    <text evidence="1">Belongs to the protein kinase superfamily. CMGC Ser/Thr protein kinase family. GSK-3 subfamily.</text>
</comment>
<dbReference type="OrthoDB" id="272141at2759"/>
<dbReference type="GO" id="GO:0005524">
    <property type="term" value="F:ATP binding"/>
    <property type="evidence" value="ECO:0007669"/>
    <property type="project" value="UniProtKB-UniRule"/>
</dbReference>
<feature type="binding site" evidence="7">
    <location>
        <position position="41"/>
    </location>
    <ligand>
        <name>ATP</name>
        <dbReference type="ChEBI" id="CHEBI:30616"/>
    </ligand>
</feature>
<sequence>MDYVLSPSFRYKIGRVLGNGSFGTVCEAICEETGEHVAIKKVLQDPRYKNRELSVMMQLHHPNITRLIDYCFTEAPSADNGQPQRYLSLVMEYMPQNMYNIIKESNAQGRACCIDYKYIQLYTYQILRGLGYIHSIGLCHRDLKPHNILADQKTHIVKLYLWSMGCVFGEMILGKPLFAGRTSVEQLVKIIQVMGSPNSVQISEMNKKYANFSFPPFPSKPLSILFESKVDVNPHAIELASALLQFVPSQRIKPYEALALPIFDDLRDEDFRLPDGKRPPPLFTFSEHELAQMSENTRAKLVPLWVTRQKNIN</sequence>
<dbReference type="PANTHER" id="PTHR24057:SF0">
    <property type="entry name" value="PROTEIN KINASE SHAGGY-RELATED"/>
    <property type="match status" value="1"/>
</dbReference>
<name>A0A6P6XYQ4_DERPT</name>
<evidence type="ECO:0000256" key="2">
    <source>
        <dbReference type="ARBA" id="ARBA00022527"/>
    </source>
</evidence>
<evidence type="ECO:0000256" key="5">
    <source>
        <dbReference type="ARBA" id="ARBA00022777"/>
    </source>
</evidence>
<accession>A0A6P6XYQ4</accession>
<dbReference type="Gene3D" id="1.10.510.10">
    <property type="entry name" value="Transferase(Phosphotransferase) domain 1"/>
    <property type="match status" value="2"/>
</dbReference>
<keyword evidence="5" id="KW-0418">Kinase</keyword>
<evidence type="ECO:0000256" key="7">
    <source>
        <dbReference type="PROSITE-ProRule" id="PRU10141"/>
    </source>
</evidence>
<evidence type="ECO:0000256" key="1">
    <source>
        <dbReference type="ARBA" id="ARBA00005527"/>
    </source>
</evidence>
<gene>
    <name evidence="10" type="primary">LOC113792324</name>
</gene>
<keyword evidence="6 7" id="KW-0067">ATP-binding</keyword>
<evidence type="ECO:0000313" key="10">
    <source>
        <dbReference type="RefSeq" id="XP_027198036.1"/>
    </source>
</evidence>
<dbReference type="InterPro" id="IPR011009">
    <property type="entry name" value="Kinase-like_dom_sf"/>
</dbReference>
<feature type="domain" description="Protein kinase" evidence="8">
    <location>
        <begin position="11"/>
        <end position="263"/>
    </location>
</feature>
<dbReference type="PANTHER" id="PTHR24057">
    <property type="entry name" value="GLYCOGEN SYNTHASE KINASE-3 ALPHA"/>
    <property type="match status" value="1"/>
</dbReference>